<evidence type="ECO:0000313" key="10">
    <source>
        <dbReference type="Proteomes" id="UP001454489"/>
    </source>
</evidence>
<evidence type="ECO:0000256" key="8">
    <source>
        <dbReference type="SAM" id="Phobius"/>
    </source>
</evidence>
<dbReference type="PANTHER" id="PTHR46494">
    <property type="entry name" value="CORA FAMILY METAL ION TRANSPORTER (EUROFUNG)"/>
    <property type="match status" value="1"/>
</dbReference>
<keyword evidence="4" id="KW-1003">Cell membrane</keyword>
<feature type="transmembrane region" description="Helical" evidence="8">
    <location>
        <begin position="277"/>
        <end position="297"/>
    </location>
</feature>
<dbReference type="RefSeq" id="WP_353531290.1">
    <property type="nucleotide sequence ID" value="NZ_JBBMEX010000013.1"/>
</dbReference>
<dbReference type="Pfam" id="PF01544">
    <property type="entry name" value="CorA"/>
    <property type="match status" value="1"/>
</dbReference>
<evidence type="ECO:0000256" key="3">
    <source>
        <dbReference type="ARBA" id="ARBA00022448"/>
    </source>
</evidence>
<dbReference type="InterPro" id="IPR045861">
    <property type="entry name" value="CorA_cytoplasmic_dom"/>
</dbReference>
<dbReference type="EMBL" id="JBBMEX010000013">
    <property type="protein sequence ID" value="MEQ2558482.1"/>
    <property type="molecule type" value="Genomic_DNA"/>
</dbReference>
<feature type="transmembrane region" description="Helical" evidence="8">
    <location>
        <begin position="245"/>
        <end position="265"/>
    </location>
</feature>
<dbReference type="PANTHER" id="PTHR46494:SF1">
    <property type="entry name" value="CORA FAMILY METAL ION TRANSPORTER (EUROFUNG)"/>
    <property type="match status" value="1"/>
</dbReference>
<evidence type="ECO:0000256" key="4">
    <source>
        <dbReference type="ARBA" id="ARBA00022475"/>
    </source>
</evidence>
<name>A0ABV1HGN2_9FIRM</name>
<dbReference type="InterPro" id="IPR045863">
    <property type="entry name" value="CorA_TM1_TM2"/>
</dbReference>
<evidence type="ECO:0000256" key="5">
    <source>
        <dbReference type="ARBA" id="ARBA00022692"/>
    </source>
</evidence>
<evidence type="ECO:0000256" key="7">
    <source>
        <dbReference type="ARBA" id="ARBA00023136"/>
    </source>
</evidence>
<protein>
    <submittedName>
        <fullName evidence="9">CorA family divalent cation transporter</fullName>
    </submittedName>
</protein>
<comment type="caution">
    <text evidence="9">The sequence shown here is derived from an EMBL/GenBank/DDBJ whole genome shotgun (WGS) entry which is preliminary data.</text>
</comment>
<keyword evidence="10" id="KW-1185">Reference proteome</keyword>
<keyword evidence="6 8" id="KW-1133">Transmembrane helix</keyword>
<gene>
    <name evidence="9" type="ORF">WMO43_11485</name>
</gene>
<keyword evidence="7 8" id="KW-0472">Membrane</keyword>
<reference evidence="9 10" key="1">
    <citation type="submission" date="2024-03" db="EMBL/GenBank/DDBJ databases">
        <title>Human intestinal bacterial collection.</title>
        <authorList>
            <person name="Pauvert C."/>
            <person name="Hitch T.C.A."/>
            <person name="Clavel T."/>
        </authorList>
    </citation>
    <scope>NUCLEOTIDE SEQUENCE [LARGE SCALE GENOMIC DNA]</scope>
    <source>
        <strain evidence="9 10">CLA-AA-H185</strain>
    </source>
</reference>
<comment type="subcellular location">
    <subcellularLocation>
        <location evidence="1">Cell membrane</location>
        <topology evidence="1">Multi-pass membrane protein</topology>
    </subcellularLocation>
</comment>
<evidence type="ECO:0000256" key="1">
    <source>
        <dbReference type="ARBA" id="ARBA00004651"/>
    </source>
</evidence>
<organism evidence="9 10">
    <name type="scientific">Maccoyibacter intestinihominis</name>
    <dbReference type="NCBI Taxonomy" id="3133499"/>
    <lineage>
        <taxon>Bacteria</taxon>
        <taxon>Bacillati</taxon>
        <taxon>Bacillota</taxon>
        <taxon>Clostridia</taxon>
        <taxon>Lachnospirales</taxon>
        <taxon>Lachnospiraceae</taxon>
        <taxon>Maccoyibacter</taxon>
    </lineage>
</organism>
<evidence type="ECO:0000313" key="9">
    <source>
        <dbReference type="EMBL" id="MEQ2558482.1"/>
    </source>
</evidence>
<evidence type="ECO:0000256" key="2">
    <source>
        <dbReference type="ARBA" id="ARBA00009765"/>
    </source>
</evidence>
<evidence type="ECO:0000256" key="6">
    <source>
        <dbReference type="ARBA" id="ARBA00022989"/>
    </source>
</evidence>
<dbReference type="CDD" id="cd12826">
    <property type="entry name" value="EcCorA_ZntB-like_u1"/>
    <property type="match status" value="1"/>
</dbReference>
<sequence>MFYRIEKDRVEETSAENWESGQSGVAVFTHKEWEEEMDIRATYLLGQREDNIHFCKLESHANYLFGTFHIPVKREHEKNMGFAFYILPGKLIFIDDNGLVQAHIKKIIAGKVHSGCNLEKFFYDFLISLIDEDLIYLAVLEKEITKMEESMVEDELKDFNYRMLHLKKEISRLYRYYSQLADLGENLYENEKEFFEKKHTGVFRIFAERTTRLQEETQVLREYAMQVQDVYQSEIGIRQNNVMKVLTIVTTVFLPLTLIAGWYGMNFVYMPELKWVYGYPVAIGASILVIIVSLWIFKKKKYL</sequence>
<dbReference type="SUPFAM" id="SSF143865">
    <property type="entry name" value="CorA soluble domain-like"/>
    <property type="match status" value="1"/>
</dbReference>
<proteinExistence type="inferred from homology"/>
<accession>A0ABV1HGN2</accession>
<comment type="similarity">
    <text evidence="2">Belongs to the CorA metal ion transporter (MIT) (TC 1.A.35) family.</text>
</comment>
<dbReference type="Gene3D" id="1.20.58.340">
    <property type="entry name" value="Magnesium transport protein CorA, transmembrane region"/>
    <property type="match status" value="2"/>
</dbReference>
<dbReference type="InterPro" id="IPR002523">
    <property type="entry name" value="MgTranspt_CorA/ZnTranspt_ZntB"/>
</dbReference>
<dbReference type="SUPFAM" id="SSF144083">
    <property type="entry name" value="Magnesium transport protein CorA, transmembrane region"/>
    <property type="match status" value="1"/>
</dbReference>
<keyword evidence="3" id="KW-0813">Transport</keyword>
<dbReference type="Proteomes" id="UP001454489">
    <property type="component" value="Unassembled WGS sequence"/>
</dbReference>
<keyword evidence="5 8" id="KW-0812">Transmembrane</keyword>